<dbReference type="Gene3D" id="1.10.150.240">
    <property type="entry name" value="Putative phosphatase, domain 2"/>
    <property type="match status" value="1"/>
</dbReference>
<keyword evidence="2" id="KW-1185">Reference proteome</keyword>
<protein>
    <submittedName>
        <fullName evidence="1">HAD superfamily hydrolase (TIGR01509 family)</fullName>
    </submittedName>
</protein>
<dbReference type="PANTHER" id="PTHR43481">
    <property type="entry name" value="FRUCTOSE-1-PHOSPHATE PHOSPHATASE"/>
    <property type="match status" value="1"/>
</dbReference>
<dbReference type="GO" id="GO:0050308">
    <property type="term" value="F:sugar-phosphatase activity"/>
    <property type="evidence" value="ECO:0007669"/>
    <property type="project" value="TreeGrafter"/>
</dbReference>
<dbReference type="SFLD" id="SFLDG01135">
    <property type="entry name" value="C1.5.6:_HAD__Beta-PGM__Phospha"/>
    <property type="match status" value="1"/>
</dbReference>
<dbReference type="NCBIfam" id="TIGR01509">
    <property type="entry name" value="HAD-SF-IA-v3"/>
    <property type="match status" value="1"/>
</dbReference>
<dbReference type="SUPFAM" id="SSF56784">
    <property type="entry name" value="HAD-like"/>
    <property type="match status" value="1"/>
</dbReference>
<evidence type="ECO:0000313" key="2">
    <source>
        <dbReference type="Proteomes" id="UP001238163"/>
    </source>
</evidence>
<organism evidence="1 2">
    <name type="scientific">Oligosphaera ethanolica</name>
    <dbReference type="NCBI Taxonomy" id="760260"/>
    <lineage>
        <taxon>Bacteria</taxon>
        <taxon>Pseudomonadati</taxon>
        <taxon>Lentisphaerota</taxon>
        <taxon>Oligosphaeria</taxon>
        <taxon>Oligosphaerales</taxon>
        <taxon>Oligosphaeraceae</taxon>
        <taxon>Oligosphaera</taxon>
    </lineage>
</organism>
<dbReference type="RefSeq" id="WP_307264077.1">
    <property type="nucleotide sequence ID" value="NZ_JAUSVL010000001.1"/>
</dbReference>
<sequence>MAQNRAFIFDMDGTLIDSERVWIEAIHDALRARGVPVAFAEVERLEYGRSWQDIYTDVKARWPDAYADRQAMEAVTEKRYNEITAARDIRIPGSIALLRRLVDAGRVVTIVSGSTRRRINEFIEQSGLQDAIGHFVGCEDYHRGKPAPDCFLLGAERLGVEPARCVVFEDATAGVRAAKAAGMFCVALRRPECPPQVLKDADLILPDLSLFAEEQLDLLSELQSQTEPACQCCQSRHQQIQERP</sequence>
<keyword evidence="1" id="KW-0378">Hydrolase</keyword>
<dbReference type="Pfam" id="PF00702">
    <property type="entry name" value="Hydrolase"/>
    <property type="match status" value="1"/>
</dbReference>
<reference evidence="1" key="1">
    <citation type="submission" date="2023-07" db="EMBL/GenBank/DDBJ databases">
        <title>Genomic Encyclopedia of Type Strains, Phase IV (KMG-IV): sequencing the most valuable type-strain genomes for metagenomic binning, comparative biology and taxonomic classification.</title>
        <authorList>
            <person name="Goeker M."/>
        </authorList>
    </citation>
    <scope>NUCLEOTIDE SEQUENCE</scope>
    <source>
        <strain evidence="1">DSM 24202</strain>
    </source>
</reference>
<dbReference type="InterPro" id="IPR023198">
    <property type="entry name" value="PGP-like_dom2"/>
</dbReference>
<evidence type="ECO:0000313" key="1">
    <source>
        <dbReference type="EMBL" id="MDQ0291373.1"/>
    </source>
</evidence>
<proteinExistence type="predicted"/>
<dbReference type="Gene3D" id="3.40.50.1000">
    <property type="entry name" value="HAD superfamily/HAD-like"/>
    <property type="match status" value="1"/>
</dbReference>
<comment type="caution">
    <text evidence="1">The sequence shown here is derived from an EMBL/GenBank/DDBJ whole genome shotgun (WGS) entry which is preliminary data.</text>
</comment>
<dbReference type="EMBL" id="JAUSVL010000001">
    <property type="protein sequence ID" value="MDQ0291373.1"/>
    <property type="molecule type" value="Genomic_DNA"/>
</dbReference>
<dbReference type="Proteomes" id="UP001238163">
    <property type="component" value="Unassembled WGS sequence"/>
</dbReference>
<dbReference type="PANTHER" id="PTHR43481:SF4">
    <property type="entry name" value="GLYCEROL-1-PHOSPHATE PHOSPHOHYDROLASE 1-RELATED"/>
    <property type="match status" value="1"/>
</dbReference>
<dbReference type="SFLD" id="SFLDG01129">
    <property type="entry name" value="C1.5:_HAD__Beta-PGM__Phosphata"/>
    <property type="match status" value="1"/>
</dbReference>
<dbReference type="InterPro" id="IPR006439">
    <property type="entry name" value="HAD-SF_hydro_IA"/>
</dbReference>
<dbReference type="InterPro" id="IPR051806">
    <property type="entry name" value="HAD-like_SPP"/>
</dbReference>
<name>A0AAE4AQQ7_9BACT</name>
<accession>A0AAE4AQQ7</accession>
<dbReference type="AlphaFoldDB" id="A0AAE4AQQ7"/>
<dbReference type="SFLD" id="SFLDS00003">
    <property type="entry name" value="Haloacid_Dehalogenase"/>
    <property type="match status" value="1"/>
</dbReference>
<gene>
    <name evidence="1" type="ORF">J3R75_003480</name>
</gene>
<dbReference type="InterPro" id="IPR036412">
    <property type="entry name" value="HAD-like_sf"/>
</dbReference>
<dbReference type="InterPro" id="IPR023214">
    <property type="entry name" value="HAD_sf"/>
</dbReference>